<proteinExistence type="predicted"/>
<dbReference type="PATRIC" id="fig|47884.3.peg.3363"/>
<protein>
    <submittedName>
        <fullName evidence="2">Uncharacterized protein</fullName>
    </submittedName>
</protein>
<dbReference type="Proteomes" id="UP000183155">
    <property type="component" value="Unassembled WGS sequence"/>
</dbReference>
<accession>A0A0J6GPT2</accession>
<gene>
    <name evidence="3" type="ORF">SAMN04490203_2571</name>
    <name evidence="2" type="ORF">TU78_14515</name>
</gene>
<dbReference type="AlphaFoldDB" id="A0A0J6GPT2"/>
<dbReference type="RefSeq" id="WP_048382198.1">
    <property type="nucleotide sequence ID" value="NZ_FNRS01000001.1"/>
</dbReference>
<keyword evidence="5" id="KW-1185">Reference proteome</keyword>
<dbReference type="OrthoDB" id="6458179at2"/>
<sequence length="801" mass="87680">MPAKRVTQREYLNWMALSPRTNKWSAFVAYDRDKCNQLLMQEYIEKFDNDSYLPPIDEPYATGETTWHWQLDYVTDVPRLSFENNSNDDTSAEVNMSMAVVGGTQVYLNDAGGTPEVTMISSFDPLDHPELQANRVALKDVKGEVNGAGSVTLDLGDPDVQKYIWEVSGSRIEHERRVAGAFFKRKFREAEPKRRSFKLGTLAYTEQEFLKPAVFKIRTVMEEGAQNISAANFGSGAVELRIAMKDELEGGLPGADWLYPIPNDMPGINSSLMFSHEQLMLNIIGQGTALAFGASEPRFDTVKNVEGFVEVIKVKSGTSGYFRLPPQEHVIPIGEGVRISLGEIRIPIYIDEDERLTVSHVGNGRFRVGMGSSIPSHPVDCTIDGRALNAKVSLALNADCAFTVDLEQRKIVYELQDLKAPMLLSSPDIEGQEWLYRLLLLSEFTRLVKEEARKTAESFFGHLQSIDAFVLNSLLFNSTDAVQLKSVDTPGDLVSFGSISPRLTTFAISPMEHLMGYGESYSFTVNPAQSSITWSVANLDGSSAGAGTIDASGRYTAPGLSEIPGTYKRVKVTATSGEHVSRALVTVAARAITLNPLVQTCPASTEGSPVQTRKLTANALSGGLRWSVKGDGSVPPEASPDRSNVYSAPLRQEVGTIKKTFTIDEVIVTNTGTSQTQNSLVVVTHGKQTVAMEVVMVGDKAQFSATSNGQDLPPGTEKWGCIPATGAGSIDQQGLYTPDPNSQYQFVIITIKGEIDIPERDPYFLGDAFYIQPLPLIALPPKPQPEEPQGFFEETPGEFQL</sequence>
<evidence type="ECO:0000313" key="5">
    <source>
        <dbReference type="Proteomes" id="UP000183155"/>
    </source>
</evidence>
<evidence type="ECO:0000313" key="4">
    <source>
        <dbReference type="Proteomes" id="UP000036395"/>
    </source>
</evidence>
<evidence type="ECO:0000256" key="1">
    <source>
        <dbReference type="SAM" id="MobiDB-lite"/>
    </source>
</evidence>
<evidence type="ECO:0000313" key="2">
    <source>
        <dbReference type="EMBL" id="KMM84423.1"/>
    </source>
</evidence>
<name>A0A0J6GPT2_PSETA</name>
<reference evidence="2 4" key="1">
    <citation type="submission" date="2015-02" db="EMBL/GenBank/DDBJ databases">
        <title>Pseudomonas helleri sp. nov. and Pseudomonas weihenstephanensis sp. nov., isolated from raw cows milk.</title>
        <authorList>
            <person name="von Neubeck M."/>
            <person name="Huptas C."/>
            <person name="Wenning M."/>
            <person name="Scherer S."/>
        </authorList>
    </citation>
    <scope>NUCLEOTIDE SEQUENCE [LARGE SCALE GENOMIC DNA]</scope>
    <source>
        <strain evidence="2 4">DSM 21104</strain>
    </source>
</reference>
<reference evidence="3 5" key="2">
    <citation type="submission" date="2016-10" db="EMBL/GenBank/DDBJ databases">
        <authorList>
            <person name="Varghese N."/>
            <person name="Submissions S."/>
        </authorList>
    </citation>
    <scope>NUCLEOTIDE SEQUENCE [LARGE SCALE GENOMIC DNA]</scope>
    <source>
        <strain evidence="3 5">BS3652</strain>
    </source>
</reference>
<evidence type="ECO:0000313" key="3">
    <source>
        <dbReference type="EMBL" id="SEC52067.1"/>
    </source>
</evidence>
<dbReference type="EMBL" id="FNRS01000001">
    <property type="protein sequence ID" value="SEC52067.1"/>
    <property type="molecule type" value="Genomic_DNA"/>
</dbReference>
<feature type="compositionally biased region" description="Low complexity" evidence="1">
    <location>
        <begin position="787"/>
        <end position="801"/>
    </location>
</feature>
<comment type="caution">
    <text evidence="2">The sequence shown here is derived from an EMBL/GenBank/DDBJ whole genome shotgun (WGS) entry which is preliminary data.</text>
</comment>
<dbReference type="STRING" id="47884.SAMN04490203_2571"/>
<organism evidence="2 4">
    <name type="scientific">Pseudomonas taetrolens</name>
    <dbReference type="NCBI Taxonomy" id="47884"/>
    <lineage>
        <taxon>Bacteria</taxon>
        <taxon>Pseudomonadati</taxon>
        <taxon>Pseudomonadota</taxon>
        <taxon>Gammaproteobacteria</taxon>
        <taxon>Pseudomonadales</taxon>
        <taxon>Pseudomonadaceae</taxon>
        <taxon>Pseudomonas</taxon>
    </lineage>
</organism>
<dbReference type="EMBL" id="JYLA01000005">
    <property type="protein sequence ID" value="KMM84423.1"/>
    <property type="molecule type" value="Genomic_DNA"/>
</dbReference>
<feature type="region of interest" description="Disordered" evidence="1">
    <location>
        <begin position="781"/>
        <end position="801"/>
    </location>
</feature>
<dbReference type="Proteomes" id="UP000036395">
    <property type="component" value="Unassembled WGS sequence"/>
</dbReference>